<dbReference type="PANTHER" id="PTHR32370">
    <property type="entry name" value="OS12G0117600 PROTEIN"/>
    <property type="match status" value="1"/>
</dbReference>
<proteinExistence type="predicted"/>
<name>A0ABR2R5Q3_9ROSI</name>
<comment type="caution">
    <text evidence="1">The sequence shown here is derived from an EMBL/GenBank/DDBJ whole genome shotgun (WGS) entry which is preliminary data.</text>
</comment>
<organism evidence="1 2">
    <name type="scientific">Hibiscus sabdariffa</name>
    <name type="common">roselle</name>
    <dbReference type="NCBI Taxonomy" id="183260"/>
    <lineage>
        <taxon>Eukaryota</taxon>
        <taxon>Viridiplantae</taxon>
        <taxon>Streptophyta</taxon>
        <taxon>Embryophyta</taxon>
        <taxon>Tracheophyta</taxon>
        <taxon>Spermatophyta</taxon>
        <taxon>Magnoliopsida</taxon>
        <taxon>eudicotyledons</taxon>
        <taxon>Gunneridae</taxon>
        <taxon>Pentapetalae</taxon>
        <taxon>rosids</taxon>
        <taxon>malvids</taxon>
        <taxon>Malvales</taxon>
        <taxon>Malvaceae</taxon>
        <taxon>Malvoideae</taxon>
        <taxon>Hibiscus</taxon>
    </lineage>
</organism>
<dbReference type="Proteomes" id="UP001396334">
    <property type="component" value="Unassembled WGS sequence"/>
</dbReference>
<keyword evidence="2" id="KW-1185">Reference proteome</keyword>
<reference evidence="1 2" key="1">
    <citation type="journal article" date="2024" name="G3 (Bethesda)">
        <title>Genome assembly of Hibiscus sabdariffa L. provides insights into metabolisms of medicinal natural products.</title>
        <authorList>
            <person name="Kim T."/>
        </authorList>
    </citation>
    <scope>NUCLEOTIDE SEQUENCE [LARGE SCALE GENOMIC DNA]</scope>
    <source>
        <strain evidence="1">TK-2024</strain>
        <tissue evidence="1">Old leaves</tissue>
    </source>
</reference>
<gene>
    <name evidence="1" type="ORF">V6N11_075132</name>
</gene>
<accession>A0ABR2R5Q3</accession>
<sequence length="79" mass="8976">MFSKLMELDKSICSESPDTLQHQILRLPDFPAGIEAFQLCAKFCCGITITLRAYNLVAAEYLQMTEDVVKGNLERLQQH</sequence>
<evidence type="ECO:0000313" key="2">
    <source>
        <dbReference type="Proteomes" id="UP001396334"/>
    </source>
</evidence>
<dbReference type="InterPro" id="IPR043454">
    <property type="entry name" value="NPH3/RPT2-like"/>
</dbReference>
<dbReference type="EMBL" id="JBBPBN010000026">
    <property type="protein sequence ID" value="KAK9008230.1"/>
    <property type="molecule type" value="Genomic_DNA"/>
</dbReference>
<evidence type="ECO:0000313" key="1">
    <source>
        <dbReference type="EMBL" id="KAK9008230.1"/>
    </source>
</evidence>
<protein>
    <submittedName>
        <fullName evidence="1">Uncharacterized protein</fullName>
    </submittedName>
</protein>